<dbReference type="RefSeq" id="WP_123559816.1">
    <property type="nucleotide sequence ID" value="NZ_RJVJ01000001.1"/>
</dbReference>
<reference evidence="1 2" key="1">
    <citation type="submission" date="2018-11" db="EMBL/GenBank/DDBJ databases">
        <title>Sequencing the genomes of 1000 actinobacteria strains.</title>
        <authorList>
            <person name="Klenk H.-P."/>
        </authorList>
    </citation>
    <scope>NUCLEOTIDE SEQUENCE [LARGE SCALE GENOMIC DNA]</scope>
    <source>
        <strain evidence="1 2">DSM 44780</strain>
    </source>
</reference>
<dbReference type="OrthoDB" id="3866086at2"/>
<dbReference type="AlphaFoldDB" id="A0A8G1UMQ6"/>
<accession>A0A8G1UMQ6</accession>
<evidence type="ECO:0000313" key="1">
    <source>
        <dbReference type="EMBL" id="ROR46916.1"/>
    </source>
</evidence>
<dbReference type="Pfam" id="PF07070">
    <property type="entry name" value="Spo0M"/>
    <property type="match status" value="1"/>
</dbReference>
<gene>
    <name evidence="1" type="ORF">EDD39_5212</name>
</gene>
<sequence>MGLRRLLGLGGDGGDPPEIDTRIATFAPQPGQRIEGEVLLRGGSAGLKVEGLYLHVVGKVLGWNGSVEDREWAYLSPSRSYLDVAPGTEERIGFHGRLPWDCPITEVDGRTVGVDLSLTTTLSSGPQRSVRDIDLVHVAAPPLHEAVLSALRVEGHRVADAQLLDSGIPEVDLRHSWIQTFHLEDGTGVPSSEVTFVNNPVGAMVYVRRAARHLTRWDEKPPAVPFPVAHHETGEVDLGPRVREALDQLDRLRY</sequence>
<comment type="caution">
    <text evidence="1">The sequence shown here is derived from an EMBL/GenBank/DDBJ whole genome shotgun (WGS) entry which is preliminary data.</text>
</comment>
<evidence type="ECO:0000313" key="2">
    <source>
        <dbReference type="Proteomes" id="UP000267408"/>
    </source>
</evidence>
<proteinExistence type="predicted"/>
<organism evidence="1 2">
    <name type="scientific">Kitasatospora cineracea</name>
    <dbReference type="NCBI Taxonomy" id="88074"/>
    <lineage>
        <taxon>Bacteria</taxon>
        <taxon>Bacillati</taxon>
        <taxon>Actinomycetota</taxon>
        <taxon>Actinomycetes</taxon>
        <taxon>Kitasatosporales</taxon>
        <taxon>Streptomycetaceae</taxon>
        <taxon>Kitasatospora</taxon>
    </lineage>
</organism>
<dbReference type="Proteomes" id="UP000267408">
    <property type="component" value="Unassembled WGS sequence"/>
</dbReference>
<dbReference type="EMBL" id="RJVJ01000001">
    <property type="protein sequence ID" value="ROR46916.1"/>
    <property type="molecule type" value="Genomic_DNA"/>
</dbReference>
<dbReference type="PANTHER" id="PTHR40053">
    <property type="entry name" value="SPORULATION-CONTROL PROTEIN SPO0M"/>
    <property type="match status" value="1"/>
</dbReference>
<dbReference type="PANTHER" id="PTHR40053:SF1">
    <property type="entry name" value="SPORULATION-CONTROL PROTEIN SPO0M"/>
    <property type="match status" value="1"/>
</dbReference>
<protein>
    <submittedName>
        <fullName evidence="1">Sporulation-control protein spo0M</fullName>
    </submittedName>
</protein>
<name>A0A8G1UMQ6_9ACTN</name>
<dbReference type="InterPro" id="IPR009776">
    <property type="entry name" value="Spore_0_M"/>
</dbReference>